<dbReference type="EMBL" id="RCMK01002713">
    <property type="protein sequence ID" value="KAG2879069.1"/>
    <property type="molecule type" value="Genomic_DNA"/>
</dbReference>
<dbReference type="AlphaFoldDB" id="A0A8T1ACM2"/>
<comment type="caution">
    <text evidence="1">The sequence shown here is derived from an EMBL/GenBank/DDBJ whole genome shotgun (WGS) entry which is preliminary data.</text>
</comment>
<name>A0A8T1ACM2_9STRA</name>
<sequence>MKTIFGLCSSAVIAPVTLSGGALEAGVRSVHIYGEPGGDVGLGSSPRGGYTSPRAYIATWIQVLASS</sequence>
<reference evidence="1" key="1">
    <citation type="submission" date="2018-10" db="EMBL/GenBank/DDBJ databases">
        <title>Effector identification in a new, highly contiguous assembly of the strawberry crown rot pathogen Phytophthora cactorum.</title>
        <authorList>
            <person name="Armitage A.D."/>
            <person name="Nellist C.F."/>
            <person name="Bates H."/>
            <person name="Vickerstaff R.J."/>
            <person name="Harrison R.J."/>
        </authorList>
    </citation>
    <scope>NUCLEOTIDE SEQUENCE</scope>
    <source>
        <strain evidence="1">4040</strain>
    </source>
</reference>
<accession>A0A8T1ACM2</accession>
<dbReference type="Proteomes" id="UP000736787">
    <property type="component" value="Unassembled WGS sequence"/>
</dbReference>
<organism evidence="1 2">
    <name type="scientific">Phytophthora cactorum</name>
    <dbReference type="NCBI Taxonomy" id="29920"/>
    <lineage>
        <taxon>Eukaryota</taxon>
        <taxon>Sar</taxon>
        <taxon>Stramenopiles</taxon>
        <taxon>Oomycota</taxon>
        <taxon>Peronosporomycetes</taxon>
        <taxon>Peronosporales</taxon>
        <taxon>Peronosporaceae</taxon>
        <taxon>Phytophthora</taxon>
    </lineage>
</organism>
<evidence type="ECO:0000313" key="2">
    <source>
        <dbReference type="Proteomes" id="UP000736787"/>
    </source>
</evidence>
<protein>
    <submittedName>
        <fullName evidence="1">Uncharacterized protein</fullName>
    </submittedName>
</protein>
<proteinExistence type="predicted"/>
<evidence type="ECO:0000313" key="1">
    <source>
        <dbReference type="EMBL" id="KAG2879069.1"/>
    </source>
</evidence>
<gene>
    <name evidence="1" type="ORF">PC117_g26832</name>
</gene>